<evidence type="ECO:0000313" key="1">
    <source>
        <dbReference type="EMBL" id="KAI8001967.1"/>
    </source>
</evidence>
<protein>
    <submittedName>
        <fullName evidence="1">Uncharacterized protein</fullName>
    </submittedName>
</protein>
<accession>A0ACC0GLA4</accession>
<sequence>MYSMGVVGVPRRMRAMRHAVDFPRATRGVRERKNPGEAATDDACDVVDLVRRVVPLAQTPEDDPRRDELKKLQEKKEEIDMLAYKQVRRILWSGLGLAIMQVDLQAQARAHRILKTHEIV</sequence>
<organism evidence="1 2">
    <name type="scientific">Camellia lanceoleosa</name>
    <dbReference type="NCBI Taxonomy" id="1840588"/>
    <lineage>
        <taxon>Eukaryota</taxon>
        <taxon>Viridiplantae</taxon>
        <taxon>Streptophyta</taxon>
        <taxon>Embryophyta</taxon>
        <taxon>Tracheophyta</taxon>
        <taxon>Spermatophyta</taxon>
        <taxon>Magnoliopsida</taxon>
        <taxon>eudicotyledons</taxon>
        <taxon>Gunneridae</taxon>
        <taxon>Pentapetalae</taxon>
        <taxon>asterids</taxon>
        <taxon>Ericales</taxon>
        <taxon>Theaceae</taxon>
        <taxon>Camellia</taxon>
    </lineage>
</organism>
<proteinExistence type="predicted"/>
<gene>
    <name evidence="1" type="ORF">LOK49_LG09G01488</name>
</gene>
<comment type="caution">
    <text evidence="1">The sequence shown here is derived from an EMBL/GenBank/DDBJ whole genome shotgun (WGS) entry which is preliminary data.</text>
</comment>
<dbReference type="Proteomes" id="UP001060215">
    <property type="component" value="Chromosome 8"/>
</dbReference>
<evidence type="ECO:0000313" key="2">
    <source>
        <dbReference type="Proteomes" id="UP001060215"/>
    </source>
</evidence>
<dbReference type="EMBL" id="CM045765">
    <property type="protein sequence ID" value="KAI8001967.1"/>
    <property type="molecule type" value="Genomic_DNA"/>
</dbReference>
<name>A0ACC0GLA4_9ERIC</name>
<reference evidence="1 2" key="1">
    <citation type="journal article" date="2022" name="Plant J.">
        <title>Chromosome-level genome of Camellia lanceoleosa provides a valuable resource for understanding genome evolution and self-incompatibility.</title>
        <authorList>
            <person name="Gong W."/>
            <person name="Xiao S."/>
            <person name="Wang L."/>
            <person name="Liao Z."/>
            <person name="Chang Y."/>
            <person name="Mo W."/>
            <person name="Hu G."/>
            <person name="Li W."/>
            <person name="Zhao G."/>
            <person name="Zhu H."/>
            <person name="Hu X."/>
            <person name="Ji K."/>
            <person name="Xiang X."/>
            <person name="Song Q."/>
            <person name="Yuan D."/>
            <person name="Jin S."/>
            <person name="Zhang L."/>
        </authorList>
    </citation>
    <scope>NUCLEOTIDE SEQUENCE [LARGE SCALE GENOMIC DNA]</scope>
    <source>
        <strain evidence="1">SQ_2022a</strain>
    </source>
</reference>
<keyword evidence="2" id="KW-1185">Reference proteome</keyword>